<keyword evidence="6" id="KW-1185">Reference proteome</keyword>
<dbReference type="Gene3D" id="3.10.50.40">
    <property type="match status" value="1"/>
</dbReference>
<dbReference type="SUPFAM" id="SSF109998">
    <property type="entry name" value="Triger factor/SurA peptide-binding domain-like"/>
    <property type="match status" value="1"/>
</dbReference>
<evidence type="ECO:0000313" key="5">
    <source>
        <dbReference type="EMBL" id="AKF07673.1"/>
    </source>
</evidence>
<name>A0A0F6W550_9BACT</name>
<dbReference type="SUPFAM" id="SSF54534">
    <property type="entry name" value="FKBP-like"/>
    <property type="match status" value="1"/>
</dbReference>
<accession>A0A0F6W550</accession>
<dbReference type="KEGG" id="samy:DB32_004822"/>
<dbReference type="PANTHER" id="PTHR47637:SF1">
    <property type="entry name" value="CHAPERONE SURA"/>
    <property type="match status" value="1"/>
</dbReference>
<dbReference type="InterPro" id="IPR027304">
    <property type="entry name" value="Trigger_fact/SurA_dom_sf"/>
</dbReference>
<dbReference type="InterPro" id="IPR050280">
    <property type="entry name" value="OMP_Chaperone_SurA"/>
</dbReference>
<feature type="domain" description="PpiC" evidence="4">
    <location>
        <begin position="187"/>
        <end position="281"/>
    </location>
</feature>
<gene>
    <name evidence="5" type="ORF">DB32_004822</name>
</gene>
<evidence type="ECO:0000256" key="3">
    <source>
        <dbReference type="SAM" id="SignalP"/>
    </source>
</evidence>
<dbReference type="PROSITE" id="PS50198">
    <property type="entry name" value="PPIC_PPIASE_2"/>
    <property type="match status" value="1"/>
</dbReference>
<dbReference type="Proteomes" id="UP000034883">
    <property type="component" value="Chromosome"/>
</dbReference>
<dbReference type="Gene3D" id="1.10.4030.10">
    <property type="entry name" value="Porin chaperone SurA, peptide-binding domain"/>
    <property type="match status" value="1"/>
</dbReference>
<reference evidence="5 6" key="1">
    <citation type="submission" date="2015-03" db="EMBL/GenBank/DDBJ databases">
        <title>Genome assembly of Sandaracinus amylolyticus DSM 53668.</title>
        <authorList>
            <person name="Sharma G."/>
            <person name="Subramanian S."/>
        </authorList>
    </citation>
    <scope>NUCLEOTIDE SEQUENCE [LARGE SCALE GENOMIC DNA]</scope>
    <source>
        <strain evidence="5 6">DSM 53668</strain>
    </source>
</reference>
<proteinExistence type="predicted"/>
<dbReference type="Pfam" id="PF13624">
    <property type="entry name" value="SurA_N_3"/>
    <property type="match status" value="1"/>
</dbReference>
<keyword evidence="1 3" id="KW-0732">Signal</keyword>
<evidence type="ECO:0000256" key="2">
    <source>
        <dbReference type="PROSITE-ProRule" id="PRU00278"/>
    </source>
</evidence>
<organism evidence="5 6">
    <name type="scientific">Sandaracinus amylolyticus</name>
    <dbReference type="NCBI Taxonomy" id="927083"/>
    <lineage>
        <taxon>Bacteria</taxon>
        <taxon>Pseudomonadati</taxon>
        <taxon>Myxococcota</taxon>
        <taxon>Polyangia</taxon>
        <taxon>Polyangiales</taxon>
        <taxon>Sandaracinaceae</taxon>
        <taxon>Sandaracinus</taxon>
    </lineage>
</organism>
<protein>
    <submittedName>
        <fullName evidence="5">Peptidyl-prolyl cis-trans isomerase SurA</fullName>
    </submittedName>
</protein>
<feature type="signal peptide" evidence="3">
    <location>
        <begin position="1"/>
        <end position="35"/>
    </location>
</feature>
<feature type="chain" id="PRO_5007768265" evidence="3">
    <location>
        <begin position="36"/>
        <end position="333"/>
    </location>
</feature>
<keyword evidence="2" id="KW-0697">Rotamase</keyword>
<keyword evidence="2 5" id="KW-0413">Isomerase</keyword>
<dbReference type="EMBL" id="CP011125">
    <property type="protein sequence ID" value="AKF07673.1"/>
    <property type="molecule type" value="Genomic_DNA"/>
</dbReference>
<dbReference type="PANTHER" id="PTHR47637">
    <property type="entry name" value="CHAPERONE SURA"/>
    <property type="match status" value="1"/>
</dbReference>
<dbReference type="STRING" id="927083.DB32_004822"/>
<dbReference type="AlphaFoldDB" id="A0A0F6W550"/>
<dbReference type="InterPro" id="IPR046357">
    <property type="entry name" value="PPIase_dom_sf"/>
</dbReference>
<evidence type="ECO:0000259" key="4">
    <source>
        <dbReference type="PROSITE" id="PS50198"/>
    </source>
</evidence>
<evidence type="ECO:0000313" key="6">
    <source>
        <dbReference type="Proteomes" id="UP000034883"/>
    </source>
</evidence>
<evidence type="ECO:0000256" key="1">
    <source>
        <dbReference type="ARBA" id="ARBA00022729"/>
    </source>
</evidence>
<dbReference type="Pfam" id="PF00639">
    <property type="entry name" value="Rotamase"/>
    <property type="match status" value="1"/>
</dbReference>
<sequence>MSTPMTTRRTSLRRLVGLVLASSLLSLSVAATTHAEVIERVVAVVNDEAIFLSDLRQKAAPFLRRAMQAPTEAQRMQAVQQIYTQLLDRMIDERLILQAADEEDVTVSTSEVSTAIDNVRTQSGLEEREFWEAVRAQGFTPQQYRRDVRQQLLRLKVLNQRVRGRVNITEDDVRARYDEMAVRARREATFEAEYIRLPLPADASATDIHQAMRDAEDIRAGIESEDDFASAMDEHGGGSTGRISERDLAPELSEVLLTLEEGEVSAPVRSEASNAVFILHLVNRDLASDALPAYDDVRMDVYREMMQEAMTRQEELFLEELRRRAIIERRLEQ</sequence>
<dbReference type="InterPro" id="IPR000297">
    <property type="entry name" value="PPIase_PpiC"/>
</dbReference>
<dbReference type="GO" id="GO:0003755">
    <property type="term" value="F:peptidyl-prolyl cis-trans isomerase activity"/>
    <property type="evidence" value="ECO:0007669"/>
    <property type="project" value="UniProtKB-KW"/>
</dbReference>